<evidence type="ECO:0000313" key="5">
    <source>
        <dbReference type="Proteomes" id="UP000193136"/>
    </source>
</evidence>
<gene>
    <name evidence="4" type="ORF">B5V00_11470</name>
</gene>
<protein>
    <recommendedName>
        <fullName evidence="6">ComF family protein</fullName>
    </recommendedName>
</protein>
<dbReference type="EMBL" id="NAAD01000014">
    <property type="protein sequence ID" value="ORJ58714.1"/>
    <property type="molecule type" value="Genomic_DNA"/>
</dbReference>
<dbReference type="Pfam" id="PF00156">
    <property type="entry name" value="Pribosyltran"/>
    <property type="match status" value="1"/>
</dbReference>
<dbReference type="PANTHER" id="PTHR47505:SF1">
    <property type="entry name" value="DNA UTILIZATION PROTEIN YHGH"/>
    <property type="match status" value="1"/>
</dbReference>
<dbReference type="InterPro" id="IPR029057">
    <property type="entry name" value="PRTase-like"/>
</dbReference>
<comment type="caution">
    <text evidence="4">The sequence shown here is derived from an EMBL/GenBank/DDBJ whole genome shotgun (WGS) entry which is preliminary data.</text>
</comment>
<keyword evidence="5" id="KW-1185">Reference proteome</keyword>
<comment type="similarity">
    <text evidence="1">Belongs to the ComF/GntX family.</text>
</comment>
<dbReference type="PANTHER" id="PTHR47505">
    <property type="entry name" value="DNA UTILIZATION PROTEIN YHGH"/>
    <property type="match status" value="1"/>
</dbReference>
<reference evidence="4 5" key="1">
    <citation type="submission" date="2017-03" db="EMBL/GenBank/DDBJ databases">
        <title>Genome sequence of Geothermobacter sp. EPR-M, Deep-Sea Iron Reducer.</title>
        <authorList>
            <person name="Tully B."/>
            <person name="Savalia P."/>
            <person name="Abuyen K."/>
            <person name="Baughan C."/>
            <person name="Romero E."/>
            <person name="Ronkowski C."/>
            <person name="Torres B."/>
            <person name="Tremblay J."/>
            <person name="Trujillo A."/>
            <person name="Tyler M."/>
            <person name="Perez-Rodriguez I."/>
            <person name="Amend J."/>
        </authorList>
    </citation>
    <scope>NUCLEOTIDE SEQUENCE [LARGE SCALE GENOMIC DNA]</scope>
    <source>
        <strain evidence="4 5">EPR-M</strain>
    </source>
</reference>
<accession>A0A1X0Y0V2</accession>
<dbReference type="OrthoDB" id="9779910at2"/>
<dbReference type="RefSeq" id="WP_085010943.1">
    <property type="nucleotide sequence ID" value="NZ_NAAD01000014.1"/>
</dbReference>
<name>A0A1X0Y0V2_9BACT</name>
<evidence type="ECO:0000259" key="3">
    <source>
        <dbReference type="Pfam" id="PF18912"/>
    </source>
</evidence>
<proteinExistence type="inferred from homology"/>
<dbReference type="InterPro" id="IPR000836">
    <property type="entry name" value="PRTase_dom"/>
</dbReference>
<dbReference type="CDD" id="cd06223">
    <property type="entry name" value="PRTases_typeI"/>
    <property type="match status" value="1"/>
</dbReference>
<evidence type="ECO:0000256" key="1">
    <source>
        <dbReference type="ARBA" id="ARBA00008007"/>
    </source>
</evidence>
<feature type="domain" description="Phosphoribosyltransferase" evidence="2">
    <location>
        <begin position="149"/>
        <end position="243"/>
    </location>
</feature>
<organism evidence="4 5">
    <name type="scientific">Geothermobacter hydrogeniphilus</name>
    <dbReference type="NCBI Taxonomy" id="1969733"/>
    <lineage>
        <taxon>Bacteria</taxon>
        <taxon>Pseudomonadati</taxon>
        <taxon>Thermodesulfobacteriota</taxon>
        <taxon>Desulfuromonadia</taxon>
        <taxon>Desulfuromonadales</taxon>
        <taxon>Geothermobacteraceae</taxon>
        <taxon>Geothermobacter</taxon>
    </lineage>
</organism>
<evidence type="ECO:0000259" key="2">
    <source>
        <dbReference type="Pfam" id="PF00156"/>
    </source>
</evidence>
<dbReference type="AlphaFoldDB" id="A0A1X0Y0V2"/>
<feature type="domain" description="Double zinc ribbon" evidence="3">
    <location>
        <begin position="16"/>
        <end position="72"/>
    </location>
</feature>
<dbReference type="Pfam" id="PF18912">
    <property type="entry name" value="DZR_2"/>
    <property type="match status" value="1"/>
</dbReference>
<dbReference type="Gene3D" id="3.40.50.2020">
    <property type="match status" value="1"/>
</dbReference>
<evidence type="ECO:0008006" key="6">
    <source>
        <dbReference type="Google" id="ProtNLM"/>
    </source>
</evidence>
<dbReference type="Proteomes" id="UP000193136">
    <property type="component" value="Unassembled WGS sequence"/>
</dbReference>
<dbReference type="InterPro" id="IPR051910">
    <property type="entry name" value="ComF/GntX_DNA_util-trans"/>
</dbReference>
<sequence>MHWKQALLDEFAAAGRWLLPAVCPLCDDRRDVHLPLCGSCLDTLPPLPEARCPRCDLPYPAIEGSPHLCGDCITSPPPFAAVCALGPYSGLLKQAIGRLKYHRLPLLDQPLGQLLATTVRRRWPQYVPDLIIPVPLHPRRLRERTFNQSLLLARVLAKTLSAPVASRVLHRVRHTPAQQGLSAADRKKNLQQALRIDDKLNGRSILLVDDVMTTGATARACSRQLRLAGAAEVRVALLARAPRHLQP</sequence>
<evidence type="ECO:0000313" key="4">
    <source>
        <dbReference type="EMBL" id="ORJ58714.1"/>
    </source>
</evidence>
<dbReference type="InterPro" id="IPR044005">
    <property type="entry name" value="DZR_2"/>
</dbReference>
<dbReference type="SUPFAM" id="SSF53271">
    <property type="entry name" value="PRTase-like"/>
    <property type="match status" value="1"/>
</dbReference>
<dbReference type="STRING" id="1969733.B5V00_11470"/>